<dbReference type="VEuPathDB" id="FungiDB:jhhlp_004041"/>
<comment type="function">
    <text evidence="7">Thiol-specific peroxidase that catalyzes the reduction of hydrogen peroxide and organic hydroperoxides to water and alcohols, respectively. Plays a role in cell protection against oxidative stress by detoxifying peroxides.</text>
</comment>
<evidence type="ECO:0000256" key="1">
    <source>
        <dbReference type="ARBA" id="ARBA00010505"/>
    </source>
</evidence>
<evidence type="ECO:0000256" key="2">
    <source>
        <dbReference type="ARBA" id="ARBA00022559"/>
    </source>
</evidence>
<dbReference type="Gene3D" id="3.40.30.10">
    <property type="entry name" value="Glutaredoxin"/>
    <property type="match status" value="1"/>
</dbReference>
<organism evidence="9 10">
    <name type="scientific">Lomentospora prolificans</name>
    <dbReference type="NCBI Taxonomy" id="41688"/>
    <lineage>
        <taxon>Eukaryota</taxon>
        <taxon>Fungi</taxon>
        <taxon>Dikarya</taxon>
        <taxon>Ascomycota</taxon>
        <taxon>Pezizomycotina</taxon>
        <taxon>Sordariomycetes</taxon>
        <taxon>Hypocreomycetidae</taxon>
        <taxon>Microascales</taxon>
        <taxon>Microascaceae</taxon>
        <taxon>Lomentospora</taxon>
    </lineage>
</organism>
<evidence type="ECO:0000256" key="7">
    <source>
        <dbReference type="RuleBase" id="RU366011"/>
    </source>
</evidence>
<sequence length="166" mass="17611">MPELKAGDAFPQGVSFSYIPYTPEIQDVKVCGLPQNYDASKELANKKAVIVAVPGAFTPTCSSAHLPSYIANVDKLKAKGVDQVIFLAHNDAFVMSGWGKVNGITDDFIIFVSDPKVAFSSQIGWAGPERADRYAILVDHGKVVYAAKEAGPGIALTGAEAILAQL</sequence>
<protein>
    <recommendedName>
        <fullName evidence="8">Redoxin domain-containing protein</fullName>
    </recommendedName>
</protein>
<evidence type="ECO:0000256" key="3">
    <source>
        <dbReference type="ARBA" id="ARBA00022862"/>
    </source>
</evidence>
<dbReference type="FunCoup" id="A0A2N3NAF9">
    <property type="interactions" value="545"/>
</dbReference>
<dbReference type="GO" id="GO:0045454">
    <property type="term" value="P:cell redox homeostasis"/>
    <property type="evidence" value="ECO:0007669"/>
    <property type="project" value="TreeGrafter"/>
</dbReference>
<proteinExistence type="inferred from homology"/>
<keyword evidence="10" id="KW-1185">Reference proteome</keyword>
<evidence type="ECO:0000313" key="10">
    <source>
        <dbReference type="Proteomes" id="UP000233524"/>
    </source>
</evidence>
<dbReference type="AlphaFoldDB" id="A0A2N3NAF9"/>
<dbReference type="STRING" id="41688.A0A2N3NAF9"/>
<evidence type="ECO:0000256" key="5">
    <source>
        <dbReference type="ARBA" id="ARBA00023284"/>
    </source>
</evidence>
<dbReference type="GO" id="GO:0005777">
    <property type="term" value="C:peroxisome"/>
    <property type="evidence" value="ECO:0007669"/>
    <property type="project" value="TreeGrafter"/>
</dbReference>
<feature type="domain" description="Redoxin" evidence="8">
    <location>
        <begin position="6"/>
        <end position="162"/>
    </location>
</feature>
<dbReference type="GO" id="GO:0008379">
    <property type="term" value="F:thioredoxin peroxidase activity"/>
    <property type="evidence" value="ECO:0007669"/>
    <property type="project" value="InterPro"/>
</dbReference>
<dbReference type="InterPro" id="IPR037944">
    <property type="entry name" value="PRX5-like"/>
</dbReference>
<evidence type="ECO:0000259" key="8">
    <source>
        <dbReference type="Pfam" id="PF08534"/>
    </source>
</evidence>
<dbReference type="Proteomes" id="UP000233524">
    <property type="component" value="Unassembled WGS sequence"/>
</dbReference>
<name>A0A2N3NAF9_9PEZI</name>
<comment type="similarity">
    <text evidence="1 7">Belongs to the peroxiredoxin family. Prx5 subfamily.</text>
</comment>
<dbReference type="GO" id="GO:0042744">
    <property type="term" value="P:hydrogen peroxide catabolic process"/>
    <property type="evidence" value="ECO:0007669"/>
    <property type="project" value="TreeGrafter"/>
</dbReference>
<accession>A0A2N3NAF9</accession>
<dbReference type="GO" id="GO:0005739">
    <property type="term" value="C:mitochondrion"/>
    <property type="evidence" value="ECO:0007669"/>
    <property type="project" value="TreeGrafter"/>
</dbReference>
<gene>
    <name evidence="9" type="ORF">jhhlp_004041</name>
</gene>
<dbReference type="EMBL" id="NLAX01000010">
    <property type="protein sequence ID" value="PKS09426.1"/>
    <property type="molecule type" value="Genomic_DNA"/>
</dbReference>
<dbReference type="GO" id="GO:0034599">
    <property type="term" value="P:cellular response to oxidative stress"/>
    <property type="evidence" value="ECO:0007669"/>
    <property type="project" value="InterPro"/>
</dbReference>
<dbReference type="SUPFAM" id="SSF52833">
    <property type="entry name" value="Thioredoxin-like"/>
    <property type="match status" value="1"/>
</dbReference>
<dbReference type="CDD" id="cd03013">
    <property type="entry name" value="PRX5_like"/>
    <property type="match status" value="1"/>
</dbReference>
<evidence type="ECO:0000256" key="4">
    <source>
        <dbReference type="ARBA" id="ARBA00023002"/>
    </source>
</evidence>
<dbReference type="InParanoid" id="A0A2N3NAF9"/>
<keyword evidence="5 7" id="KW-0676">Redox-active center</keyword>
<feature type="active site" description="Cysteine sulfenic acid (-SOH) intermediate" evidence="6">
    <location>
        <position position="61"/>
    </location>
</feature>
<keyword evidence="2 7" id="KW-0575">Peroxidase</keyword>
<reference evidence="9 10" key="1">
    <citation type="journal article" date="2017" name="G3 (Bethesda)">
        <title>First Draft Genome Sequence of the Pathogenic Fungus Lomentospora prolificans (Formerly Scedosporium prolificans).</title>
        <authorList>
            <person name="Luo R."/>
            <person name="Zimin A."/>
            <person name="Workman R."/>
            <person name="Fan Y."/>
            <person name="Pertea G."/>
            <person name="Grossman N."/>
            <person name="Wear M.P."/>
            <person name="Jia B."/>
            <person name="Miller H."/>
            <person name="Casadevall A."/>
            <person name="Timp W."/>
            <person name="Zhang S.X."/>
            <person name="Salzberg S.L."/>
        </authorList>
    </citation>
    <scope>NUCLEOTIDE SEQUENCE [LARGE SCALE GENOMIC DNA]</scope>
    <source>
        <strain evidence="9 10">JHH-5317</strain>
    </source>
</reference>
<evidence type="ECO:0000256" key="6">
    <source>
        <dbReference type="PIRSR" id="PIRSR637944-1"/>
    </source>
</evidence>
<dbReference type="OrthoDB" id="195498at2759"/>
<keyword evidence="4 7" id="KW-0560">Oxidoreductase</keyword>
<evidence type="ECO:0000313" key="9">
    <source>
        <dbReference type="EMBL" id="PKS09426.1"/>
    </source>
</evidence>
<dbReference type="InterPro" id="IPR036249">
    <property type="entry name" value="Thioredoxin-like_sf"/>
</dbReference>
<keyword evidence="3 7" id="KW-0049">Antioxidant</keyword>
<dbReference type="PANTHER" id="PTHR10430:SF16">
    <property type="entry name" value="PEROXIREDOXIN-5, MITOCHONDRIAL"/>
    <property type="match status" value="1"/>
</dbReference>
<dbReference type="Pfam" id="PF08534">
    <property type="entry name" value="Redoxin"/>
    <property type="match status" value="1"/>
</dbReference>
<dbReference type="PANTHER" id="PTHR10430">
    <property type="entry name" value="PEROXIREDOXIN"/>
    <property type="match status" value="1"/>
</dbReference>
<dbReference type="InterPro" id="IPR013740">
    <property type="entry name" value="Redoxin"/>
</dbReference>
<comment type="caution">
    <text evidence="9">The sequence shown here is derived from an EMBL/GenBank/DDBJ whole genome shotgun (WGS) entry which is preliminary data.</text>
</comment>